<keyword evidence="3" id="KW-1185">Reference proteome</keyword>
<organism evidence="2 3">
    <name type="scientific">Actinomadura meyerae</name>
    <dbReference type="NCBI Taxonomy" id="240840"/>
    <lineage>
        <taxon>Bacteria</taxon>
        <taxon>Bacillati</taxon>
        <taxon>Actinomycetota</taxon>
        <taxon>Actinomycetes</taxon>
        <taxon>Streptosporangiales</taxon>
        <taxon>Thermomonosporaceae</taxon>
        <taxon>Actinomadura</taxon>
    </lineage>
</organism>
<gene>
    <name evidence="2" type="ORF">SAMN05443665_101751</name>
</gene>
<dbReference type="AlphaFoldDB" id="A0A239K8C6"/>
<evidence type="ECO:0000313" key="3">
    <source>
        <dbReference type="Proteomes" id="UP000198318"/>
    </source>
</evidence>
<protein>
    <submittedName>
        <fullName evidence="2">Uncharacterized protein</fullName>
    </submittedName>
</protein>
<reference evidence="2 3" key="1">
    <citation type="submission" date="2017-06" db="EMBL/GenBank/DDBJ databases">
        <authorList>
            <person name="Kim H.J."/>
            <person name="Triplett B.A."/>
        </authorList>
    </citation>
    <scope>NUCLEOTIDE SEQUENCE [LARGE SCALE GENOMIC DNA]</scope>
    <source>
        <strain evidence="2 3">DSM 44715</strain>
    </source>
</reference>
<evidence type="ECO:0000256" key="1">
    <source>
        <dbReference type="SAM" id="MobiDB-lite"/>
    </source>
</evidence>
<dbReference type="EMBL" id="FZOR01000017">
    <property type="protein sequence ID" value="SNT14355.1"/>
    <property type="molecule type" value="Genomic_DNA"/>
</dbReference>
<name>A0A239K8C6_9ACTN</name>
<accession>A0A239K8C6</accession>
<dbReference type="Proteomes" id="UP000198318">
    <property type="component" value="Unassembled WGS sequence"/>
</dbReference>
<feature type="region of interest" description="Disordered" evidence="1">
    <location>
        <begin position="1"/>
        <end position="20"/>
    </location>
</feature>
<proteinExistence type="predicted"/>
<sequence length="159" mass="17455">MPDVKEVQIHPSERLPLPGGAGHADVDVEMVPLVRALWADGYTTVGCCQNLGESIEHNGHRSPVALQHRRRWAEFYRGHAWLSLPAGDARRLIGALGTHTVFGERVRRWTHPDAWMAVGYLFPTADGRAEPEPLVQVSFPAAQIGQLLVALNDMAAASH</sequence>
<feature type="compositionally biased region" description="Basic and acidic residues" evidence="1">
    <location>
        <begin position="1"/>
        <end position="13"/>
    </location>
</feature>
<evidence type="ECO:0000313" key="2">
    <source>
        <dbReference type="EMBL" id="SNT14355.1"/>
    </source>
</evidence>